<gene>
    <name evidence="2" type="ORF">P0Y53_06280</name>
</gene>
<name>A0AAJ5WV20_9BACT</name>
<dbReference type="PROSITE" id="PS51257">
    <property type="entry name" value="PROKAR_LIPOPROTEIN"/>
    <property type="match status" value="1"/>
</dbReference>
<dbReference type="EMBL" id="CP119311">
    <property type="protein sequence ID" value="WEK37103.1"/>
    <property type="molecule type" value="Genomic_DNA"/>
</dbReference>
<dbReference type="InterPro" id="IPR032299">
    <property type="entry name" value="DUF4843"/>
</dbReference>
<accession>A0AAJ5WV20</accession>
<dbReference type="Proteomes" id="UP001220610">
    <property type="component" value="Chromosome"/>
</dbReference>
<reference evidence="2" key="1">
    <citation type="submission" date="2023-03" db="EMBL/GenBank/DDBJ databases">
        <title>Andean soil-derived lignocellulolytic bacterial consortium as a source of novel taxa and putative plastic-active enzymes.</title>
        <authorList>
            <person name="Diaz-Garcia L."/>
            <person name="Chuvochina M."/>
            <person name="Feuerriegel G."/>
            <person name="Bunk B."/>
            <person name="Sproer C."/>
            <person name="Streit W.R."/>
            <person name="Rodriguez L.M."/>
            <person name="Overmann J."/>
            <person name="Jimenez D.J."/>
        </authorList>
    </citation>
    <scope>NUCLEOTIDE SEQUENCE</scope>
    <source>
        <strain evidence="2">MAG 7</strain>
    </source>
</reference>
<keyword evidence="1" id="KW-0732">Signal</keyword>
<sequence>MKLSSRSIILSALLASLWAACSKEELSSSLAADNSVFFLHRIGGGNIGSTDSVSYSFVEKNSTVAIDTIWLTVRITGQPQNQDRPITLTAAKEGTTAVAGVHYKLLDYVMPKDSFQTQLGVVLLRDASLQTADYTLTVSLQPSAGFPVLMKEGVMADGTYYSKNSMKIIFTDRLIKPSNWDTYLITFFGPYSEAKLRFIAGVLGISRFDSGIGGQPIFPTMQYYQATVRNALIAYNAANGPLLDENNNPVVIP</sequence>
<evidence type="ECO:0000256" key="1">
    <source>
        <dbReference type="SAM" id="SignalP"/>
    </source>
</evidence>
<dbReference type="Pfam" id="PF16132">
    <property type="entry name" value="DUF4843"/>
    <property type="match status" value="1"/>
</dbReference>
<dbReference type="AlphaFoldDB" id="A0AAJ5WV20"/>
<proteinExistence type="predicted"/>
<evidence type="ECO:0000313" key="2">
    <source>
        <dbReference type="EMBL" id="WEK37103.1"/>
    </source>
</evidence>
<organism evidence="2 3">
    <name type="scientific">Candidatus Pseudobacter hemicellulosilyticus</name>
    <dbReference type="NCBI Taxonomy" id="3121375"/>
    <lineage>
        <taxon>Bacteria</taxon>
        <taxon>Pseudomonadati</taxon>
        <taxon>Bacteroidota</taxon>
        <taxon>Chitinophagia</taxon>
        <taxon>Chitinophagales</taxon>
        <taxon>Chitinophagaceae</taxon>
        <taxon>Pseudobacter</taxon>
    </lineage>
</organism>
<feature type="signal peptide" evidence="1">
    <location>
        <begin position="1"/>
        <end position="22"/>
    </location>
</feature>
<feature type="chain" id="PRO_5042548742" evidence="1">
    <location>
        <begin position="23"/>
        <end position="253"/>
    </location>
</feature>
<protein>
    <submittedName>
        <fullName evidence="2">DUF4843 domain-containing protein</fullName>
    </submittedName>
</protein>
<evidence type="ECO:0000313" key="3">
    <source>
        <dbReference type="Proteomes" id="UP001220610"/>
    </source>
</evidence>